<dbReference type="SUPFAM" id="SSF55729">
    <property type="entry name" value="Acyl-CoA N-acyltransferases (Nat)"/>
    <property type="match status" value="1"/>
</dbReference>
<gene>
    <name evidence="2" type="ORF">D6T63_18265</name>
</gene>
<proteinExistence type="predicted"/>
<protein>
    <recommendedName>
        <fullName evidence="1">N-acetyltransferase domain-containing protein</fullName>
    </recommendedName>
</protein>
<sequence>MTADLYSIAPPLSSPYLDSVSNLEATDGDDWAGFGSAPEIPLDLSAESIRDLRALATRLYKELDTEAPPFGTYEDYLSVSEELDRRAAPAVRLVPGSRPMGFRDNVVRSRFELFDDGEVVGSIAYTLRSGRLTLRNTVLAPDYEEQDSAFALIRGTLLNAHRRRLAVVPYCPRIQTFLDAHPHFKPLVSNS</sequence>
<dbReference type="InterPro" id="IPR031165">
    <property type="entry name" value="GNAT_YJDJ"/>
</dbReference>
<evidence type="ECO:0000313" key="2">
    <source>
        <dbReference type="EMBL" id="RJT75128.1"/>
    </source>
</evidence>
<dbReference type="InterPro" id="IPR016181">
    <property type="entry name" value="Acyl_CoA_acyltransferase"/>
</dbReference>
<dbReference type="Gene3D" id="3.40.630.30">
    <property type="match status" value="1"/>
</dbReference>
<dbReference type="AlphaFoldDB" id="A0A3A5LX01"/>
<dbReference type="PROSITE" id="PS51729">
    <property type="entry name" value="GNAT_YJDJ"/>
    <property type="match status" value="1"/>
</dbReference>
<dbReference type="OrthoDB" id="4948820at2"/>
<keyword evidence="3" id="KW-1185">Reference proteome</keyword>
<dbReference type="Proteomes" id="UP000272560">
    <property type="component" value="Unassembled WGS sequence"/>
</dbReference>
<name>A0A3A5LX01_9MICC</name>
<evidence type="ECO:0000259" key="1">
    <source>
        <dbReference type="PROSITE" id="PS51729"/>
    </source>
</evidence>
<accession>A0A3A5LX01</accession>
<dbReference type="Pfam" id="PF14542">
    <property type="entry name" value="Acetyltransf_CG"/>
    <property type="match status" value="1"/>
</dbReference>
<organism evidence="2 3">
    <name type="scientific">Arthrobacter cheniae</name>
    <dbReference type="NCBI Taxonomy" id="1258888"/>
    <lineage>
        <taxon>Bacteria</taxon>
        <taxon>Bacillati</taxon>
        <taxon>Actinomycetota</taxon>
        <taxon>Actinomycetes</taxon>
        <taxon>Micrococcales</taxon>
        <taxon>Micrococcaceae</taxon>
        <taxon>Arthrobacter</taxon>
    </lineage>
</organism>
<evidence type="ECO:0000313" key="3">
    <source>
        <dbReference type="Proteomes" id="UP000272560"/>
    </source>
</evidence>
<reference evidence="2 3" key="1">
    <citation type="submission" date="2018-09" db="EMBL/GenBank/DDBJ databases">
        <title>Novel species of Arthrobacter.</title>
        <authorList>
            <person name="Liu Q."/>
            <person name="Xin Y.-H."/>
        </authorList>
    </citation>
    <scope>NUCLEOTIDE SEQUENCE [LARGE SCALE GENOMIC DNA]</scope>
    <source>
        <strain evidence="2 3">Hz2</strain>
    </source>
</reference>
<dbReference type="EMBL" id="QZVT01000017">
    <property type="protein sequence ID" value="RJT75128.1"/>
    <property type="molecule type" value="Genomic_DNA"/>
</dbReference>
<feature type="domain" description="N-acetyltransferase" evidence="1">
    <location>
        <begin position="103"/>
        <end position="189"/>
    </location>
</feature>
<dbReference type="RefSeq" id="WP_120150747.1">
    <property type="nucleotide sequence ID" value="NZ_QZVT01000017.1"/>
</dbReference>
<comment type="caution">
    <text evidence="2">The sequence shown here is derived from an EMBL/GenBank/DDBJ whole genome shotgun (WGS) entry which is preliminary data.</text>
</comment>